<comment type="caution">
    <text evidence="2">The sequence shown here is derived from an EMBL/GenBank/DDBJ whole genome shotgun (WGS) entry which is preliminary data.</text>
</comment>
<dbReference type="AlphaFoldDB" id="A0A4C9H522"/>
<feature type="domain" description="Antirepressor protein ant N-terminal" evidence="1">
    <location>
        <begin position="5"/>
        <end position="46"/>
    </location>
</feature>
<organism evidence="2 3">
    <name type="scientific">Escherichia coli</name>
    <dbReference type="NCBI Taxonomy" id="562"/>
    <lineage>
        <taxon>Bacteria</taxon>
        <taxon>Pseudomonadati</taxon>
        <taxon>Pseudomonadota</taxon>
        <taxon>Gammaproteobacteria</taxon>
        <taxon>Enterobacterales</taxon>
        <taxon>Enterobacteriaceae</taxon>
        <taxon>Escherichia</taxon>
    </lineage>
</organism>
<evidence type="ECO:0000259" key="1">
    <source>
        <dbReference type="Pfam" id="PF10547"/>
    </source>
</evidence>
<name>A0A4C9H522_ECOLX</name>
<proteinExistence type="predicted"/>
<reference evidence="2 3" key="1">
    <citation type="submission" date="2018-04" db="EMBL/GenBank/DDBJ databases">
        <title>Large scale genomics of bovine and human commensal E. coli to reveal the emerging process of EHEC.</title>
        <authorList>
            <person name="Arimizu Y."/>
            <person name="Ogura Y."/>
        </authorList>
    </citation>
    <scope>NUCLEOTIDE SEQUENCE [LARGE SCALE GENOMIC DNA]</scope>
    <source>
        <strain evidence="2 3">KK-P061</strain>
    </source>
</reference>
<dbReference type="InterPro" id="IPR018875">
    <property type="entry name" value="Antirepressor_Ant_N"/>
</dbReference>
<dbReference type="Pfam" id="PF10547">
    <property type="entry name" value="P22_AR_N"/>
    <property type="match status" value="1"/>
</dbReference>
<gene>
    <name evidence="2" type="ORF">BvCmsKKP061_03749</name>
</gene>
<dbReference type="EMBL" id="BFXY01000124">
    <property type="protein sequence ID" value="GDH53881.1"/>
    <property type="molecule type" value="Genomic_DNA"/>
</dbReference>
<evidence type="ECO:0000313" key="2">
    <source>
        <dbReference type="EMBL" id="GDH53881.1"/>
    </source>
</evidence>
<sequence length="51" mass="5643">MNMMTVPFHGNSLYVVNHNGEPYVPMKPVVAGMGLAWQSQLAKLSSVLRQL</sequence>
<evidence type="ECO:0000313" key="3">
    <source>
        <dbReference type="Proteomes" id="UP000303027"/>
    </source>
</evidence>
<protein>
    <submittedName>
        <fullName evidence="2">Phage antirepressor</fullName>
    </submittedName>
</protein>
<dbReference type="Proteomes" id="UP000303027">
    <property type="component" value="Unassembled WGS sequence"/>
</dbReference>
<accession>A0A4C9H522</accession>